<keyword evidence="6 8" id="KW-0472">Membrane</keyword>
<feature type="transmembrane region" description="Helical" evidence="8">
    <location>
        <begin position="278"/>
        <end position="301"/>
    </location>
</feature>
<evidence type="ECO:0000259" key="10">
    <source>
        <dbReference type="Pfam" id="PF00909"/>
    </source>
</evidence>
<proteinExistence type="inferred from homology"/>
<keyword evidence="5 8" id="KW-1133">Transmembrane helix</keyword>
<dbReference type="PANTHER" id="PTHR11730:SF62">
    <property type="entry name" value="AMMONIUM TRANSPORTER SLL1017-RELATED"/>
    <property type="match status" value="1"/>
</dbReference>
<evidence type="ECO:0000256" key="3">
    <source>
        <dbReference type="ARBA" id="ARBA00022448"/>
    </source>
</evidence>
<dbReference type="PROSITE" id="PS01219">
    <property type="entry name" value="AMMONIUM_TRANSP"/>
    <property type="match status" value="1"/>
</dbReference>
<dbReference type="NCBIfam" id="TIGR03644">
    <property type="entry name" value="marine_trans_1"/>
    <property type="match status" value="1"/>
</dbReference>
<feature type="domain" description="Ammonium transporter AmtB-like" evidence="10">
    <location>
        <begin position="50"/>
        <end position="437"/>
    </location>
</feature>
<feature type="transmembrane region" description="Helical" evidence="8">
    <location>
        <begin position="362"/>
        <end position="381"/>
    </location>
</feature>
<feature type="transmembrane region" description="Helical" evidence="8">
    <location>
        <begin position="42"/>
        <end position="64"/>
    </location>
</feature>
<feature type="chain" id="PRO_5036953987" evidence="9">
    <location>
        <begin position="27"/>
        <end position="443"/>
    </location>
</feature>
<feature type="transmembrane region" description="Helical" evidence="8">
    <location>
        <begin position="331"/>
        <end position="350"/>
    </location>
</feature>
<feature type="transmembrane region" description="Helical" evidence="8">
    <location>
        <begin position="234"/>
        <end position="258"/>
    </location>
</feature>
<keyword evidence="3" id="KW-0813">Transport</keyword>
<dbReference type="AlphaFoldDB" id="A0A917DG71"/>
<dbReference type="EMBL" id="BMIO01000001">
    <property type="protein sequence ID" value="GGD33178.1"/>
    <property type="molecule type" value="Genomic_DNA"/>
</dbReference>
<dbReference type="InterPro" id="IPR018047">
    <property type="entry name" value="Ammonium_transpt_CS"/>
</dbReference>
<feature type="transmembrane region" description="Helical" evidence="8">
    <location>
        <begin position="387"/>
        <end position="410"/>
    </location>
</feature>
<comment type="caution">
    <text evidence="11">The sequence shown here is derived from an EMBL/GenBank/DDBJ whole genome shotgun (WGS) entry which is preliminary data.</text>
</comment>
<accession>A0A917DG71</accession>
<keyword evidence="7" id="KW-0924">Ammonia transport</keyword>
<dbReference type="GO" id="GO:0016020">
    <property type="term" value="C:membrane"/>
    <property type="evidence" value="ECO:0007669"/>
    <property type="project" value="UniProtKB-SubCell"/>
</dbReference>
<protein>
    <submittedName>
        <fullName evidence="11">Ammonium transporter</fullName>
    </submittedName>
</protein>
<evidence type="ECO:0000256" key="1">
    <source>
        <dbReference type="ARBA" id="ARBA00004141"/>
    </source>
</evidence>
<dbReference type="GO" id="GO:0008519">
    <property type="term" value="F:ammonium channel activity"/>
    <property type="evidence" value="ECO:0007669"/>
    <property type="project" value="InterPro"/>
</dbReference>
<dbReference type="SUPFAM" id="SSF111352">
    <property type="entry name" value="Ammonium transporter"/>
    <property type="match status" value="1"/>
</dbReference>
<reference evidence="11 12" key="1">
    <citation type="journal article" date="2014" name="Int. J. Syst. Evol. Microbiol.">
        <title>Complete genome sequence of Corynebacterium casei LMG S-19264T (=DSM 44701T), isolated from a smear-ripened cheese.</title>
        <authorList>
            <consortium name="US DOE Joint Genome Institute (JGI-PGF)"/>
            <person name="Walter F."/>
            <person name="Albersmeier A."/>
            <person name="Kalinowski J."/>
            <person name="Ruckert C."/>
        </authorList>
    </citation>
    <scope>NUCLEOTIDE SEQUENCE [LARGE SCALE GENOMIC DNA]</scope>
    <source>
        <strain evidence="11 12">CGMCC 1.15358</strain>
    </source>
</reference>
<evidence type="ECO:0000256" key="5">
    <source>
        <dbReference type="ARBA" id="ARBA00022989"/>
    </source>
</evidence>
<evidence type="ECO:0000256" key="8">
    <source>
        <dbReference type="SAM" id="Phobius"/>
    </source>
</evidence>
<keyword evidence="4 8" id="KW-0812">Transmembrane</keyword>
<keyword evidence="9" id="KW-0732">Signal</keyword>
<evidence type="ECO:0000256" key="9">
    <source>
        <dbReference type="SAM" id="SignalP"/>
    </source>
</evidence>
<feature type="transmembrane region" description="Helical" evidence="8">
    <location>
        <begin position="164"/>
        <end position="184"/>
    </location>
</feature>
<dbReference type="Gene3D" id="1.10.3430.10">
    <property type="entry name" value="Ammonium transporter AmtB like domains"/>
    <property type="match status" value="1"/>
</dbReference>
<dbReference type="PANTHER" id="PTHR11730">
    <property type="entry name" value="AMMONIUM TRANSPORTER"/>
    <property type="match status" value="1"/>
</dbReference>
<sequence>MDRNTIKWGMRAVAAAALVAPVAAFAQDEAVPAAEMVGGGTAYILNTLLFLIGGFLVMWMAAGFAMLEAGLVRSKNVSMQCLKNIALYSIAGIMFWVIGYGIAYPGDFNGYFAFGSIPYAMQGVGEADVETGYSVASDWFFQMVFCATTASIVSGTLAERIKIWPFLIFTVILTGVIYPTVVSWEWGGGFLDQMGFSDFAGSTLVHSTGGWAALTGAIILGARMGRYGPDGKVNVFPGTNIPLATLGTFILWLGWFGFNGASQLAMGTVGDVSDVSKIFVNTNMAACAGVVVAIILTQILYKKIDVTMALNGALAGLVSITAEPLTPSVPMALLIGGIGGAIVVFAVPMLDKLKIDDVVGAIPVHLMAGIWGTLAVCLTNGDVPFVAQITGVIATGVVVSILSGIVWFVLKLVMGLRPSAEDELLGLDKAEVGVEAYPEFVNG</sequence>
<feature type="transmembrane region" description="Helical" evidence="8">
    <location>
        <begin position="85"/>
        <end position="104"/>
    </location>
</feature>
<comment type="subcellular location">
    <subcellularLocation>
        <location evidence="1">Membrane</location>
        <topology evidence="1">Multi-pass membrane protein</topology>
    </subcellularLocation>
</comment>
<evidence type="ECO:0000313" key="11">
    <source>
        <dbReference type="EMBL" id="GGD33178.1"/>
    </source>
</evidence>
<gene>
    <name evidence="11" type="primary">amt-2</name>
    <name evidence="11" type="ORF">GCM10010989_04080</name>
</gene>
<evidence type="ECO:0000256" key="4">
    <source>
        <dbReference type="ARBA" id="ARBA00022692"/>
    </source>
</evidence>
<name>A0A917DG71_9SPHN</name>
<feature type="signal peptide" evidence="9">
    <location>
        <begin position="1"/>
        <end position="26"/>
    </location>
</feature>
<dbReference type="RefSeq" id="WP_229660266.1">
    <property type="nucleotide sequence ID" value="NZ_BMIO01000001.1"/>
</dbReference>
<dbReference type="GO" id="GO:0097272">
    <property type="term" value="P:ammonium homeostasis"/>
    <property type="evidence" value="ECO:0007669"/>
    <property type="project" value="TreeGrafter"/>
</dbReference>
<comment type="similarity">
    <text evidence="2">Belongs to the ammonia transporter channel (TC 1.A.11.2) family.</text>
</comment>
<dbReference type="Proteomes" id="UP000598997">
    <property type="component" value="Unassembled WGS sequence"/>
</dbReference>
<dbReference type="Pfam" id="PF00909">
    <property type="entry name" value="Ammonium_transp"/>
    <property type="match status" value="1"/>
</dbReference>
<dbReference type="InterPro" id="IPR029020">
    <property type="entry name" value="Ammonium/urea_transptr"/>
</dbReference>
<evidence type="ECO:0000256" key="7">
    <source>
        <dbReference type="ARBA" id="ARBA00023177"/>
    </source>
</evidence>
<evidence type="ECO:0000256" key="2">
    <source>
        <dbReference type="ARBA" id="ARBA00005887"/>
    </source>
</evidence>
<feature type="transmembrane region" description="Helical" evidence="8">
    <location>
        <begin position="204"/>
        <end position="222"/>
    </location>
</feature>
<organism evidence="11 12">
    <name type="scientific">Croceicoccus pelagius</name>
    <dbReference type="NCBI Taxonomy" id="1703341"/>
    <lineage>
        <taxon>Bacteria</taxon>
        <taxon>Pseudomonadati</taxon>
        <taxon>Pseudomonadota</taxon>
        <taxon>Alphaproteobacteria</taxon>
        <taxon>Sphingomonadales</taxon>
        <taxon>Erythrobacteraceae</taxon>
        <taxon>Croceicoccus</taxon>
    </lineage>
</organism>
<feature type="transmembrane region" description="Helical" evidence="8">
    <location>
        <begin position="139"/>
        <end position="157"/>
    </location>
</feature>
<evidence type="ECO:0000256" key="6">
    <source>
        <dbReference type="ARBA" id="ARBA00023136"/>
    </source>
</evidence>
<keyword evidence="12" id="KW-1185">Reference proteome</keyword>
<evidence type="ECO:0000313" key="12">
    <source>
        <dbReference type="Proteomes" id="UP000598997"/>
    </source>
</evidence>
<dbReference type="InterPro" id="IPR024041">
    <property type="entry name" value="NH4_transpt_AmtB-like_dom"/>
</dbReference>
<dbReference type="InterPro" id="IPR019879">
    <property type="entry name" value="Ammonium_transptr_marine"/>
</dbReference>